<keyword evidence="1" id="KW-0479">Metal-binding</keyword>
<dbReference type="STRING" id="97359.A0A550CHA9"/>
<comment type="caution">
    <text evidence="6">The sequence shown here is derived from an EMBL/GenBank/DDBJ whole genome shotgun (WGS) entry which is preliminary data.</text>
</comment>
<evidence type="ECO:0000256" key="4">
    <source>
        <dbReference type="PROSITE-ProRule" id="PRU00134"/>
    </source>
</evidence>
<dbReference type="Gene3D" id="6.10.140.2220">
    <property type="match status" value="1"/>
</dbReference>
<dbReference type="PROSITE" id="PS50865">
    <property type="entry name" value="ZF_MYND_2"/>
    <property type="match status" value="1"/>
</dbReference>
<dbReference type="OrthoDB" id="341421at2759"/>
<dbReference type="EMBL" id="VDMD01000008">
    <property type="protein sequence ID" value="TRM64179.1"/>
    <property type="molecule type" value="Genomic_DNA"/>
</dbReference>
<dbReference type="PROSITE" id="PS01360">
    <property type="entry name" value="ZF_MYND_1"/>
    <property type="match status" value="1"/>
</dbReference>
<dbReference type="InterPro" id="IPR002893">
    <property type="entry name" value="Znf_MYND"/>
</dbReference>
<gene>
    <name evidence="6" type="ORF">BD626DRAFT_431058</name>
</gene>
<dbReference type="Proteomes" id="UP000320762">
    <property type="component" value="Unassembled WGS sequence"/>
</dbReference>
<evidence type="ECO:0000259" key="5">
    <source>
        <dbReference type="PROSITE" id="PS50865"/>
    </source>
</evidence>
<proteinExistence type="predicted"/>
<name>A0A550CHA9_9AGAR</name>
<evidence type="ECO:0000256" key="2">
    <source>
        <dbReference type="ARBA" id="ARBA00022771"/>
    </source>
</evidence>
<keyword evidence="2 4" id="KW-0863">Zinc-finger</keyword>
<evidence type="ECO:0000313" key="7">
    <source>
        <dbReference type="Proteomes" id="UP000320762"/>
    </source>
</evidence>
<protein>
    <recommendedName>
        <fullName evidence="5">MYND-type domain-containing protein</fullName>
    </recommendedName>
</protein>
<dbReference type="AlphaFoldDB" id="A0A550CHA9"/>
<organism evidence="6 7">
    <name type="scientific">Schizophyllum amplum</name>
    <dbReference type="NCBI Taxonomy" id="97359"/>
    <lineage>
        <taxon>Eukaryota</taxon>
        <taxon>Fungi</taxon>
        <taxon>Dikarya</taxon>
        <taxon>Basidiomycota</taxon>
        <taxon>Agaricomycotina</taxon>
        <taxon>Agaricomycetes</taxon>
        <taxon>Agaricomycetidae</taxon>
        <taxon>Agaricales</taxon>
        <taxon>Schizophyllaceae</taxon>
        <taxon>Schizophyllum</taxon>
    </lineage>
</organism>
<dbReference type="SUPFAM" id="SSF144232">
    <property type="entry name" value="HIT/MYND zinc finger-like"/>
    <property type="match status" value="1"/>
</dbReference>
<accession>A0A550CHA9</accession>
<evidence type="ECO:0000256" key="3">
    <source>
        <dbReference type="ARBA" id="ARBA00022833"/>
    </source>
</evidence>
<evidence type="ECO:0000313" key="6">
    <source>
        <dbReference type="EMBL" id="TRM64179.1"/>
    </source>
</evidence>
<keyword evidence="3" id="KW-0862">Zinc</keyword>
<keyword evidence="7" id="KW-1185">Reference proteome</keyword>
<feature type="domain" description="MYND-type" evidence="5">
    <location>
        <begin position="21"/>
        <end position="58"/>
    </location>
</feature>
<dbReference type="GO" id="GO:0008270">
    <property type="term" value="F:zinc ion binding"/>
    <property type="evidence" value="ECO:0007669"/>
    <property type="project" value="UniProtKB-KW"/>
</dbReference>
<sequence>MASKNVVQKIVHLPLEKLDRCSSCEKTSDLRLCSKCGERVYCGRECQVKDWPQHKRVCGQTDRISLQSFYPFLALLAELGRYHEDRPINRAITHEIINSPNPETPAMALEDGAFAQLVLLGNPVNPPDFATARWWPTAHTQRIRQKLQSRFLREGNLLSLVMSISIALLSEMYSTTYVSKEASPDGTAQRRVRLSYRSSPIADFGIVKGIVDVKDQDRFAYYSVPDNNFWMGDNPNEHYWLYFRTVRGEEVTLDVGMFTYNMCLQNPSEPYRHWRMPPASQMRWAPAVFSERELQHSAPSLFLKEHNRASVLRDVALQDAIRNSADEFGDKDCRAIRRFMTRLAGKEIEWDETFFTFKLSMMNMDYLKDTLVNRAWTKWPEYPSIYVDEDPGELDHMPVDAAMDDWFDSAKKWNKKYRKEKISRDDLIDAFRAYKRRGVSTT</sequence>
<evidence type="ECO:0000256" key="1">
    <source>
        <dbReference type="ARBA" id="ARBA00022723"/>
    </source>
</evidence>
<reference evidence="6 7" key="1">
    <citation type="journal article" date="2019" name="New Phytol.">
        <title>Comparative genomics reveals unique wood-decay strategies and fruiting body development in the Schizophyllaceae.</title>
        <authorList>
            <person name="Almasi E."/>
            <person name="Sahu N."/>
            <person name="Krizsan K."/>
            <person name="Balint B."/>
            <person name="Kovacs G.M."/>
            <person name="Kiss B."/>
            <person name="Cseklye J."/>
            <person name="Drula E."/>
            <person name="Henrissat B."/>
            <person name="Nagy I."/>
            <person name="Chovatia M."/>
            <person name="Adam C."/>
            <person name="LaButti K."/>
            <person name="Lipzen A."/>
            <person name="Riley R."/>
            <person name="Grigoriev I.V."/>
            <person name="Nagy L.G."/>
        </authorList>
    </citation>
    <scope>NUCLEOTIDE SEQUENCE [LARGE SCALE GENOMIC DNA]</scope>
    <source>
        <strain evidence="6 7">NL-1724</strain>
    </source>
</reference>
<dbReference type="Pfam" id="PF01753">
    <property type="entry name" value="zf-MYND"/>
    <property type="match status" value="1"/>
</dbReference>